<dbReference type="Pfam" id="PF00267">
    <property type="entry name" value="Porin_1"/>
    <property type="match status" value="1"/>
</dbReference>
<dbReference type="Proteomes" id="UP000442109">
    <property type="component" value="Unassembled WGS sequence"/>
</dbReference>
<dbReference type="GO" id="GO:0006811">
    <property type="term" value="P:monoatomic ion transport"/>
    <property type="evidence" value="ECO:0007669"/>
    <property type="project" value="UniProtKB-KW"/>
</dbReference>
<dbReference type="PANTHER" id="PTHR34501:SF9">
    <property type="entry name" value="MAJOR OUTER MEMBRANE PROTEIN P.IA"/>
    <property type="match status" value="1"/>
</dbReference>
<keyword evidence="10" id="KW-0998">Cell outer membrane</keyword>
<dbReference type="OrthoDB" id="8957883at2"/>
<feature type="chain" id="PRO_5032608636" evidence="11">
    <location>
        <begin position="21"/>
        <end position="376"/>
    </location>
</feature>
<evidence type="ECO:0000256" key="9">
    <source>
        <dbReference type="ARBA" id="ARBA00023136"/>
    </source>
</evidence>
<evidence type="ECO:0000313" key="13">
    <source>
        <dbReference type="Proteomes" id="UP000442109"/>
    </source>
</evidence>
<evidence type="ECO:0000256" key="8">
    <source>
        <dbReference type="ARBA" id="ARBA00023114"/>
    </source>
</evidence>
<keyword evidence="5" id="KW-0812">Transmembrane</keyword>
<reference evidence="12 13" key="1">
    <citation type="journal article" date="2019" name="PLoS ONE">
        <title>Pup mortality in New Zealand sea lions (Phocarctos hookeri) at Enderby Island, Auckland Islands, 2013-18.</title>
        <authorList>
            <person name="Michael S.A."/>
            <person name="Hayman D.T.S."/>
            <person name="Gray R."/>
            <person name="Zhang J."/>
            <person name="Rogers L."/>
            <person name="Roe W.D."/>
        </authorList>
    </citation>
    <scope>NUCLEOTIDE SEQUENCE [LARGE SCALE GENOMIC DNA]</scope>
    <source>
        <strain evidence="12 13">SM868</strain>
    </source>
</reference>
<evidence type="ECO:0000256" key="10">
    <source>
        <dbReference type="ARBA" id="ARBA00023237"/>
    </source>
</evidence>
<keyword evidence="7" id="KW-0406">Ion transport</keyword>
<keyword evidence="3" id="KW-0813">Transport</keyword>
<gene>
    <name evidence="12" type="ORF">GB996_08595</name>
</gene>
<proteinExistence type="predicted"/>
<dbReference type="GO" id="GO:0009279">
    <property type="term" value="C:cell outer membrane"/>
    <property type="evidence" value="ECO:0007669"/>
    <property type="project" value="UniProtKB-SubCell"/>
</dbReference>
<dbReference type="SUPFAM" id="SSF56935">
    <property type="entry name" value="Porins"/>
    <property type="match status" value="1"/>
</dbReference>
<dbReference type="PANTHER" id="PTHR34501">
    <property type="entry name" value="PROTEIN YDDL-RELATED"/>
    <property type="match status" value="1"/>
</dbReference>
<feature type="signal peptide" evidence="11">
    <location>
        <begin position="1"/>
        <end position="20"/>
    </location>
</feature>
<comment type="caution">
    <text evidence="12">The sequence shown here is derived from an EMBL/GenBank/DDBJ whole genome shotgun (WGS) entry which is preliminary data.</text>
</comment>
<dbReference type="InterPro" id="IPR050298">
    <property type="entry name" value="Gram-neg_bact_OMP"/>
</dbReference>
<evidence type="ECO:0000256" key="5">
    <source>
        <dbReference type="ARBA" id="ARBA00022692"/>
    </source>
</evidence>
<evidence type="ECO:0000256" key="1">
    <source>
        <dbReference type="ARBA" id="ARBA00004571"/>
    </source>
</evidence>
<comment type="subunit">
    <text evidence="2">Homotrimer.</text>
</comment>
<organism evidence="12 13">
    <name type="scientific">Psychrobacter sanguinis</name>
    <dbReference type="NCBI Taxonomy" id="861445"/>
    <lineage>
        <taxon>Bacteria</taxon>
        <taxon>Pseudomonadati</taxon>
        <taxon>Pseudomonadota</taxon>
        <taxon>Gammaproteobacteria</taxon>
        <taxon>Moraxellales</taxon>
        <taxon>Moraxellaceae</taxon>
        <taxon>Psychrobacter</taxon>
    </lineage>
</organism>
<dbReference type="AlphaFoldDB" id="A0A844M1P1"/>
<keyword evidence="4" id="KW-1134">Transmembrane beta strand</keyword>
<keyword evidence="13" id="KW-1185">Reference proteome</keyword>
<sequence length="376" mass="41455">MKKIVAPLALFYFCCPAAYAEAPKLFGNLFVQGYYSDANFDADKKQLADKYPTYQGSGKYGEDDFHIKTYKSTIGLRGSEPISATTDVVYQFQFGVNLTESNGSSVDLPNRSNYLGLKNDTWGTIRAGRYWTPVDLINNVVVAKGIWDNNGTTQLSKTTQSVNALNMTDAVPRVSNVLFWQSPERKDLPFELFVMYQTDEDNEYHNGEGFGSYLTYKPNNGLVASVAYDKDLEISGSLVRGTATYDLAKSTNVPVTLGALYQVADYDGYSEKEKGMVLSAKLGLSNFARPASVYAQYNRSTDLHGISGADSNQIAIGGEYNFKDNVIAHAYMGYNKAKDVEGYLGTQEDANGELTPLYAKGDSDYFAIGTGLQYKF</sequence>
<dbReference type="GO" id="GO:0046930">
    <property type="term" value="C:pore complex"/>
    <property type="evidence" value="ECO:0007669"/>
    <property type="project" value="UniProtKB-KW"/>
</dbReference>
<accession>A0A844M1P1</accession>
<comment type="subcellular location">
    <subcellularLocation>
        <location evidence="1">Cell outer membrane</location>
        <topology evidence="1">Multi-pass membrane protein</topology>
    </subcellularLocation>
</comment>
<dbReference type="InterPro" id="IPR033900">
    <property type="entry name" value="Gram_neg_porin_domain"/>
</dbReference>
<protein>
    <submittedName>
        <fullName evidence="12">Porin</fullName>
    </submittedName>
</protein>
<evidence type="ECO:0000256" key="7">
    <source>
        <dbReference type="ARBA" id="ARBA00023065"/>
    </source>
</evidence>
<dbReference type="RefSeq" id="WP_155587413.1">
    <property type="nucleotide sequence ID" value="NZ_WFKQ01000007.1"/>
</dbReference>
<dbReference type="InterPro" id="IPR023614">
    <property type="entry name" value="Porin_dom_sf"/>
</dbReference>
<evidence type="ECO:0000256" key="2">
    <source>
        <dbReference type="ARBA" id="ARBA00011233"/>
    </source>
</evidence>
<keyword evidence="9" id="KW-0472">Membrane</keyword>
<keyword evidence="8" id="KW-0626">Porin</keyword>
<dbReference type="Gene3D" id="2.40.160.10">
    <property type="entry name" value="Porin"/>
    <property type="match status" value="1"/>
</dbReference>
<name>A0A844M1P1_9GAMM</name>
<dbReference type="EMBL" id="WFKQ01000007">
    <property type="protein sequence ID" value="MUG32856.1"/>
    <property type="molecule type" value="Genomic_DNA"/>
</dbReference>
<evidence type="ECO:0000313" key="12">
    <source>
        <dbReference type="EMBL" id="MUG32856.1"/>
    </source>
</evidence>
<dbReference type="CDD" id="cd00342">
    <property type="entry name" value="gram_neg_porins"/>
    <property type="match status" value="1"/>
</dbReference>
<dbReference type="InterPro" id="IPR001702">
    <property type="entry name" value="Porin_Gram-ve"/>
</dbReference>
<keyword evidence="6 11" id="KW-0732">Signal</keyword>
<evidence type="ECO:0000256" key="3">
    <source>
        <dbReference type="ARBA" id="ARBA00022448"/>
    </source>
</evidence>
<evidence type="ECO:0000256" key="6">
    <source>
        <dbReference type="ARBA" id="ARBA00022729"/>
    </source>
</evidence>
<dbReference type="GO" id="GO:0015288">
    <property type="term" value="F:porin activity"/>
    <property type="evidence" value="ECO:0007669"/>
    <property type="project" value="UniProtKB-KW"/>
</dbReference>
<evidence type="ECO:0000256" key="4">
    <source>
        <dbReference type="ARBA" id="ARBA00022452"/>
    </source>
</evidence>
<evidence type="ECO:0000256" key="11">
    <source>
        <dbReference type="SAM" id="SignalP"/>
    </source>
</evidence>